<evidence type="ECO:0000313" key="2">
    <source>
        <dbReference type="Proteomes" id="UP000183982"/>
    </source>
</evidence>
<dbReference type="Pfam" id="PF11150">
    <property type="entry name" value="DUF2927"/>
    <property type="match status" value="1"/>
</dbReference>
<name>A0A1M6FWG9_9RHOB</name>
<dbReference type="RefSeq" id="WP_073250318.1">
    <property type="nucleotide sequence ID" value="NZ_FQZQ01000004.1"/>
</dbReference>
<accession>A0A1M6FWG9</accession>
<sequence>MTLTLAALAACQGLTPGSETSKPAISAPRAPSANSAALRAYYVKVEADLIARGLLRTDGGGPDTPYTSDMLARNFEQIAFYDEYAPGRGLRKSSGRAGQLRRWSGPVRIGVEYGASVPVETRNQDDKTVSSYVRRIAGITGRPISMNGGRANFHVLVMGEDDRSQLLSRLRQIIPGVSPSTLGLFTDPPRGIHCLVAAFPSEKDDNDYRTAVALVRAEHPDLLRKSCYHEEIAQGLGLANDSPNARPSIFNDDDEFALLTTHDEALLSMLYDPRLSIGMTLDTARPVINLMAREKAGRLY</sequence>
<protein>
    <recommendedName>
        <fullName evidence="3">DUF2927 domain-containing protein</fullName>
    </recommendedName>
</protein>
<evidence type="ECO:0000313" key="1">
    <source>
        <dbReference type="EMBL" id="SHJ02022.1"/>
    </source>
</evidence>
<dbReference type="AlphaFoldDB" id="A0A1M6FWG9"/>
<reference evidence="2" key="1">
    <citation type="submission" date="2016-11" db="EMBL/GenBank/DDBJ databases">
        <authorList>
            <person name="Varghese N."/>
            <person name="Submissions S."/>
        </authorList>
    </citation>
    <scope>NUCLEOTIDE SEQUENCE [LARGE SCALE GENOMIC DNA]</scope>
    <source>
        <strain evidence="2">DSM 100564</strain>
    </source>
</reference>
<proteinExistence type="predicted"/>
<organism evidence="1 2">
    <name type="scientific">Shimia gijangensis</name>
    <dbReference type="NCBI Taxonomy" id="1470563"/>
    <lineage>
        <taxon>Bacteria</taxon>
        <taxon>Pseudomonadati</taxon>
        <taxon>Pseudomonadota</taxon>
        <taxon>Alphaproteobacteria</taxon>
        <taxon>Rhodobacterales</taxon>
        <taxon>Roseobacteraceae</taxon>
    </lineage>
</organism>
<dbReference type="EMBL" id="FQZQ01000004">
    <property type="protein sequence ID" value="SHJ02022.1"/>
    <property type="molecule type" value="Genomic_DNA"/>
</dbReference>
<evidence type="ECO:0008006" key="3">
    <source>
        <dbReference type="Google" id="ProtNLM"/>
    </source>
</evidence>
<dbReference type="Proteomes" id="UP000183982">
    <property type="component" value="Unassembled WGS sequence"/>
</dbReference>
<dbReference type="OrthoDB" id="3295600at2"/>
<keyword evidence="2" id="KW-1185">Reference proteome</keyword>
<gene>
    <name evidence="1" type="ORF">SAMN05444000_104183</name>
</gene>
<dbReference type="STRING" id="1470563.SAMN05444000_104183"/>
<dbReference type="InterPro" id="IPR021323">
    <property type="entry name" value="DUF2927"/>
</dbReference>